<accession>A0A0G0GLV1</accession>
<feature type="region of interest" description="Disordered" evidence="1">
    <location>
        <begin position="1"/>
        <end position="26"/>
    </location>
</feature>
<reference evidence="2 3" key="1">
    <citation type="journal article" date="2015" name="Nature">
        <title>rRNA introns, odd ribosomes, and small enigmatic genomes across a large radiation of phyla.</title>
        <authorList>
            <person name="Brown C.T."/>
            <person name="Hug L.A."/>
            <person name="Thomas B.C."/>
            <person name="Sharon I."/>
            <person name="Castelle C.J."/>
            <person name="Singh A."/>
            <person name="Wilkins M.J."/>
            <person name="Williams K.H."/>
            <person name="Banfield J.F."/>
        </authorList>
    </citation>
    <scope>NUCLEOTIDE SEQUENCE [LARGE SCALE GENOMIC DNA]</scope>
</reference>
<gene>
    <name evidence="2" type="ORF">US42_C0014G0002</name>
</gene>
<feature type="compositionally biased region" description="Basic and acidic residues" evidence="1">
    <location>
        <begin position="1"/>
        <end position="20"/>
    </location>
</feature>
<evidence type="ECO:0000256" key="1">
    <source>
        <dbReference type="SAM" id="MobiDB-lite"/>
    </source>
</evidence>
<organism evidence="2 3">
    <name type="scientific">Candidatus Magasanikbacteria bacterium GW2011_GWC2_37_14</name>
    <dbReference type="NCBI Taxonomy" id="1619046"/>
    <lineage>
        <taxon>Bacteria</taxon>
        <taxon>Candidatus Magasanikiibacteriota</taxon>
    </lineage>
</organism>
<evidence type="ECO:0000313" key="2">
    <source>
        <dbReference type="EMBL" id="KKQ27105.1"/>
    </source>
</evidence>
<sequence length="68" mass="8100">MSFEEHVQKEEGLQRMREEGEVPLTNLTRREYLEKLKTMGALKPEAQEELDNLIRIEQIEDGQKRTQE</sequence>
<dbReference type="Proteomes" id="UP000034849">
    <property type="component" value="Unassembled WGS sequence"/>
</dbReference>
<dbReference type="AlphaFoldDB" id="A0A0G0GLV1"/>
<dbReference type="PATRIC" id="fig|1619046.3.peg.819"/>
<dbReference type="EMBL" id="LBSX01000014">
    <property type="protein sequence ID" value="KKQ27105.1"/>
    <property type="molecule type" value="Genomic_DNA"/>
</dbReference>
<protein>
    <submittedName>
        <fullName evidence="2">Uncharacterized protein</fullName>
    </submittedName>
</protein>
<name>A0A0G0GLV1_9BACT</name>
<evidence type="ECO:0000313" key="3">
    <source>
        <dbReference type="Proteomes" id="UP000034849"/>
    </source>
</evidence>
<proteinExistence type="predicted"/>
<comment type="caution">
    <text evidence="2">The sequence shown here is derived from an EMBL/GenBank/DDBJ whole genome shotgun (WGS) entry which is preliminary data.</text>
</comment>